<organism evidence="2 3">
    <name type="scientific">Alcanivorax sediminis</name>
    <dbReference type="NCBI Taxonomy" id="2663008"/>
    <lineage>
        <taxon>Bacteria</taxon>
        <taxon>Pseudomonadati</taxon>
        <taxon>Pseudomonadota</taxon>
        <taxon>Gammaproteobacteria</taxon>
        <taxon>Oceanospirillales</taxon>
        <taxon>Alcanivoracaceae</taxon>
        <taxon>Alcanivorax</taxon>
    </lineage>
</organism>
<dbReference type="AlphaFoldDB" id="A0A6N7LVD1"/>
<proteinExistence type="predicted"/>
<name>A0A6N7LVD1_9GAMM</name>
<protein>
    <submittedName>
        <fullName evidence="2">Uncharacterized protein</fullName>
    </submittedName>
</protein>
<evidence type="ECO:0000313" key="2">
    <source>
        <dbReference type="EMBL" id="MQX54223.1"/>
    </source>
</evidence>
<gene>
    <name evidence="2" type="ORF">GFN93_13285</name>
</gene>
<evidence type="ECO:0000313" key="3">
    <source>
        <dbReference type="Proteomes" id="UP000469421"/>
    </source>
</evidence>
<sequence length="146" mass="16319">MQDRNDPILRRIDDTINGYIEQCNCLLTQIKPARQANAYIPELRPHAPLLLTTLEQPDIVNGSHHHEENRNMRLIGLLVALLAVGWLVKTQLQSTPTTALSAEQAPEGVPTQAPRNAEELKAFEAQINSLADQQNAETRKALEQIE</sequence>
<keyword evidence="3" id="KW-1185">Reference proteome</keyword>
<dbReference type="EMBL" id="WIRE01000001">
    <property type="protein sequence ID" value="MQX54223.1"/>
    <property type="molecule type" value="Genomic_DNA"/>
</dbReference>
<evidence type="ECO:0000256" key="1">
    <source>
        <dbReference type="SAM" id="MobiDB-lite"/>
    </source>
</evidence>
<dbReference type="Proteomes" id="UP000469421">
    <property type="component" value="Unassembled WGS sequence"/>
</dbReference>
<accession>A0A6N7LVD1</accession>
<dbReference type="RefSeq" id="WP_153501520.1">
    <property type="nucleotide sequence ID" value="NZ_WIRE01000001.1"/>
</dbReference>
<comment type="caution">
    <text evidence="2">The sequence shown here is derived from an EMBL/GenBank/DDBJ whole genome shotgun (WGS) entry which is preliminary data.</text>
</comment>
<feature type="region of interest" description="Disordered" evidence="1">
    <location>
        <begin position="95"/>
        <end position="116"/>
    </location>
</feature>
<reference evidence="2 3" key="1">
    <citation type="submission" date="2019-10" db="EMBL/GenBank/DDBJ databases">
        <title>Alcanivorax sp.PA15-N-34 draft genome sequence.</title>
        <authorList>
            <person name="Liao X."/>
            <person name="Shao Z."/>
        </authorList>
    </citation>
    <scope>NUCLEOTIDE SEQUENCE [LARGE SCALE GENOMIC DNA]</scope>
    <source>
        <strain evidence="2 3">PA15-N-34</strain>
    </source>
</reference>